<accession>A0A6J5LPG7</accession>
<dbReference type="EMBL" id="LR796322">
    <property type="protein sequence ID" value="CAB4136474.1"/>
    <property type="molecule type" value="Genomic_DNA"/>
</dbReference>
<sequence length="80" mass="9064">MCGIIVINKGEKEIETPRQFLEHFGFMPDVEIGHNKIEPDYCLCQCDCEKALNENNIPFKKDCGDIYVGLLEEVAGDDDL</sequence>
<organism evidence="1">
    <name type="scientific">uncultured Caudovirales phage</name>
    <dbReference type="NCBI Taxonomy" id="2100421"/>
    <lineage>
        <taxon>Viruses</taxon>
        <taxon>Duplodnaviria</taxon>
        <taxon>Heunggongvirae</taxon>
        <taxon>Uroviricota</taxon>
        <taxon>Caudoviricetes</taxon>
        <taxon>Peduoviridae</taxon>
        <taxon>Maltschvirus</taxon>
        <taxon>Maltschvirus maltsch</taxon>
    </lineage>
</organism>
<gene>
    <name evidence="1" type="ORF">UFOVP304_58</name>
    <name evidence="2" type="ORF">UFOVP584_23</name>
</gene>
<evidence type="ECO:0000313" key="1">
    <source>
        <dbReference type="EMBL" id="CAB4136474.1"/>
    </source>
</evidence>
<proteinExistence type="predicted"/>
<evidence type="ECO:0000313" key="2">
    <source>
        <dbReference type="EMBL" id="CAB4151559.1"/>
    </source>
</evidence>
<dbReference type="EMBL" id="LR796554">
    <property type="protein sequence ID" value="CAB4151559.1"/>
    <property type="molecule type" value="Genomic_DNA"/>
</dbReference>
<reference evidence="1" key="1">
    <citation type="submission" date="2020-04" db="EMBL/GenBank/DDBJ databases">
        <authorList>
            <person name="Chiriac C."/>
            <person name="Salcher M."/>
            <person name="Ghai R."/>
            <person name="Kavagutti S V."/>
        </authorList>
    </citation>
    <scope>NUCLEOTIDE SEQUENCE</scope>
</reference>
<name>A0A6J5LPG7_9CAUD</name>
<protein>
    <submittedName>
        <fullName evidence="1">Uncharacterized protein</fullName>
    </submittedName>
</protein>